<dbReference type="Proteomes" id="UP001630127">
    <property type="component" value="Unassembled WGS sequence"/>
</dbReference>
<sequence>MTVQQKESRLGLELLFGTFDKNLQSVWALTDYNKEDNDQNVTGVKMQAWAAGYMTKNLSALELRFLMRYKRRIGDGLG</sequence>
<protein>
    <submittedName>
        <fullName evidence="1">Uncharacterized protein</fullName>
    </submittedName>
</protein>
<gene>
    <name evidence="1" type="ORF">ACH5RR_009131</name>
</gene>
<comment type="caution">
    <text evidence="1">The sequence shown here is derived from an EMBL/GenBank/DDBJ whole genome shotgun (WGS) entry which is preliminary data.</text>
</comment>
<proteinExistence type="predicted"/>
<dbReference type="AlphaFoldDB" id="A0ABD3ADQ3"/>
<name>A0ABD3ADQ3_9GENT</name>
<reference evidence="1 2" key="1">
    <citation type="submission" date="2024-11" db="EMBL/GenBank/DDBJ databases">
        <title>A near-complete genome assembly of Cinchona calisaya.</title>
        <authorList>
            <person name="Lian D.C."/>
            <person name="Zhao X.W."/>
            <person name="Wei L."/>
        </authorList>
    </citation>
    <scope>NUCLEOTIDE SEQUENCE [LARGE SCALE GENOMIC DNA]</scope>
    <source>
        <tissue evidence="1">Nenye</tissue>
    </source>
</reference>
<keyword evidence="2" id="KW-1185">Reference proteome</keyword>
<evidence type="ECO:0000313" key="2">
    <source>
        <dbReference type="Proteomes" id="UP001630127"/>
    </source>
</evidence>
<evidence type="ECO:0000313" key="1">
    <source>
        <dbReference type="EMBL" id="KAL3529809.1"/>
    </source>
</evidence>
<dbReference type="EMBL" id="JBJUIK010000004">
    <property type="protein sequence ID" value="KAL3529809.1"/>
    <property type="molecule type" value="Genomic_DNA"/>
</dbReference>
<organism evidence="1 2">
    <name type="scientific">Cinchona calisaya</name>
    <dbReference type="NCBI Taxonomy" id="153742"/>
    <lineage>
        <taxon>Eukaryota</taxon>
        <taxon>Viridiplantae</taxon>
        <taxon>Streptophyta</taxon>
        <taxon>Embryophyta</taxon>
        <taxon>Tracheophyta</taxon>
        <taxon>Spermatophyta</taxon>
        <taxon>Magnoliopsida</taxon>
        <taxon>eudicotyledons</taxon>
        <taxon>Gunneridae</taxon>
        <taxon>Pentapetalae</taxon>
        <taxon>asterids</taxon>
        <taxon>lamiids</taxon>
        <taxon>Gentianales</taxon>
        <taxon>Rubiaceae</taxon>
        <taxon>Cinchonoideae</taxon>
        <taxon>Cinchoneae</taxon>
        <taxon>Cinchona</taxon>
    </lineage>
</organism>
<accession>A0ABD3ADQ3</accession>